<keyword evidence="1" id="KW-0812">Transmembrane</keyword>
<proteinExistence type="predicted"/>
<accession>A0A383D222</accession>
<evidence type="ECO:0000256" key="1">
    <source>
        <dbReference type="SAM" id="Phobius"/>
    </source>
</evidence>
<sequence length="38" mass="4458">MEVNSVYFVGRNFIFLITTFLFIFIAESTAKEKPNQKN</sequence>
<dbReference type="AlphaFoldDB" id="A0A383D222"/>
<keyword evidence="1" id="KW-0472">Membrane</keyword>
<organism evidence="2">
    <name type="scientific">marine metagenome</name>
    <dbReference type="NCBI Taxonomy" id="408172"/>
    <lineage>
        <taxon>unclassified sequences</taxon>
        <taxon>metagenomes</taxon>
        <taxon>ecological metagenomes</taxon>
    </lineage>
</organism>
<protein>
    <submittedName>
        <fullName evidence="2">Uncharacterized protein</fullName>
    </submittedName>
</protein>
<reference evidence="2" key="1">
    <citation type="submission" date="2018-05" db="EMBL/GenBank/DDBJ databases">
        <authorList>
            <person name="Lanie J.A."/>
            <person name="Ng W.-L."/>
            <person name="Kazmierczak K.M."/>
            <person name="Andrzejewski T.M."/>
            <person name="Davidsen T.M."/>
            <person name="Wayne K.J."/>
            <person name="Tettelin H."/>
            <person name="Glass J.I."/>
            <person name="Rusch D."/>
            <person name="Podicherti R."/>
            <person name="Tsui H.-C.T."/>
            <person name="Winkler M.E."/>
        </authorList>
    </citation>
    <scope>NUCLEOTIDE SEQUENCE</scope>
</reference>
<name>A0A383D222_9ZZZZ</name>
<feature type="non-terminal residue" evidence="2">
    <location>
        <position position="38"/>
    </location>
</feature>
<evidence type="ECO:0000313" key="2">
    <source>
        <dbReference type="EMBL" id="SVE38344.1"/>
    </source>
</evidence>
<dbReference type="EMBL" id="UINC01213528">
    <property type="protein sequence ID" value="SVE38344.1"/>
    <property type="molecule type" value="Genomic_DNA"/>
</dbReference>
<feature type="transmembrane region" description="Helical" evidence="1">
    <location>
        <begin position="6"/>
        <end position="26"/>
    </location>
</feature>
<gene>
    <name evidence="2" type="ORF">METZ01_LOCUS491198</name>
</gene>
<keyword evidence="1" id="KW-1133">Transmembrane helix</keyword>